<organism evidence="3 4">
    <name type="scientific">Methylocella tundrae</name>
    <dbReference type="NCBI Taxonomy" id="227605"/>
    <lineage>
        <taxon>Bacteria</taxon>
        <taxon>Pseudomonadati</taxon>
        <taxon>Pseudomonadota</taxon>
        <taxon>Alphaproteobacteria</taxon>
        <taxon>Hyphomicrobiales</taxon>
        <taxon>Beijerinckiaceae</taxon>
        <taxon>Methylocella</taxon>
    </lineage>
</organism>
<sequence>MNLIDGLIRGRTVIPDSSSTAKSGGGGDAVSNAAPGAVFGDVLSEMSKRDGGLGGSSASSTSQAIATSTSTRQSASAKIGVVTVSESRLRPSDGNGTNGAVADAAALNAQAADSGSPYAAPGIAPTAGGQPVPHADDSGDQAPRRPPYIPQTDVAASSGSLNRHAASGVDDKAAVEAVKSTEAVAITDGRPAALDTRLEPRSRTSEGATKHAGAPLRKRDGDGTSLVSSSLAGASSDVWSGQIANIPINNGASAAAPWSGIAPYQRSIDAMPVAPSIQPSLGRGDADVPRVPKPAAAGAITLRSSMDLAAAQRSAAAVAMKSPSSPLRAPASSGRAVATFEETEAAPFQATALGERAAAMPTSNLPSAPQPQGRQATPGLSAPPGNAPSGMPATDLTPTPEESSASFSKIAAASPRAGQSTGFPERGQIKVAVLDRQSHFPPTAGFSPIHQIADRIAPEAASLVSSLGEAAEPGASSGASPAAGVSDATQSKVLPTVMKSLNLQLEPETLGAVTIRMRLSGSRLEVQVEPARADTMRLISDDKDRLAEKLRSSAYTLDGVVVKLAGQQSPHLQQGADPTTSSDTQRNVPTSWRPSQQGGWSADDQSGAQRESASSQQRARDESEDRSSGVNSGGAVYL</sequence>
<comment type="caution">
    <text evidence="3">The sequence shown here is derived from an EMBL/GenBank/DDBJ whole genome shotgun (WGS) entry which is preliminary data.</text>
</comment>
<dbReference type="Proteomes" id="UP000485880">
    <property type="component" value="Unassembled WGS sequence"/>
</dbReference>
<feature type="region of interest" description="Disordered" evidence="1">
    <location>
        <begin position="14"/>
        <end position="78"/>
    </location>
</feature>
<feature type="compositionally biased region" description="Polar residues" evidence="1">
    <location>
        <begin position="361"/>
        <end position="375"/>
    </location>
</feature>
<reference evidence="3 4" key="1">
    <citation type="submission" date="2019-05" db="EMBL/GenBank/DDBJ databases">
        <authorList>
            <person name="Farhan Ul Haque M."/>
        </authorList>
    </citation>
    <scope>NUCLEOTIDE SEQUENCE [LARGE SCALE GENOMIC DNA]</scope>
    <source>
        <strain evidence="3">2</strain>
    </source>
</reference>
<keyword evidence="4" id="KW-1185">Reference proteome</keyword>
<evidence type="ECO:0000313" key="3">
    <source>
        <dbReference type="EMBL" id="VTZ50045.1"/>
    </source>
</evidence>
<feature type="region of interest" description="Disordered" evidence="1">
    <location>
        <begin position="359"/>
        <end position="424"/>
    </location>
</feature>
<feature type="region of interest" description="Disordered" evidence="1">
    <location>
        <begin position="113"/>
        <end position="170"/>
    </location>
</feature>
<dbReference type="Gene3D" id="3.30.750.140">
    <property type="match status" value="1"/>
</dbReference>
<feature type="compositionally biased region" description="Basic and acidic residues" evidence="1">
    <location>
        <begin position="618"/>
        <end position="627"/>
    </location>
</feature>
<feature type="region of interest" description="Disordered" evidence="1">
    <location>
        <begin position="190"/>
        <end position="229"/>
    </location>
</feature>
<feature type="compositionally biased region" description="Low complexity" evidence="1">
    <location>
        <begin position="403"/>
        <end position="414"/>
    </location>
</feature>
<gene>
    <name evidence="3" type="ORF">MPC4_20255</name>
</gene>
<dbReference type="EMBL" id="CABFMQ020000076">
    <property type="protein sequence ID" value="VTZ50045.1"/>
    <property type="molecule type" value="Genomic_DNA"/>
</dbReference>
<feature type="compositionally biased region" description="Polar residues" evidence="1">
    <location>
        <begin position="568"/>
        <end position="617"/>
    </location>
</feature>
<evidence type="ECO:0000313" key="4">
    <source>
        <dbReference type="Proteomes" id="UP000485880"/>
    </source>
</evidence>
<dbReference type="InterPro" id="IPR038610">
    <property type="entry name" value="FliK-like_C_sf"/>
</dbReference>
<dbReference type="AlphaFoldDB" id="A0A8B6M5D5"/>
<feature type="region of interest" description="Disordered" evidence="1">
    <location>
        <begin position="568"/>
        <end position="638"/>
    </location>
</feature>
<feature type="domain" description="Flagellar hook-length control protein-like C-terminal" evidence="2">
    <location>
        <begin position="499"/>
        <end position="569"/>
    </location>
</feature>
<dbReference type="Pfam" id="PF02120">
    <property type="entry name" value="Flg_hook"/>
    <property type="match status" value="1"/>
</dbReference>
<accession>A0A8B6M5D5</accession>
<evidence type="ECO:0000259" key="2">
    <source>
        <dbReference type="Pfam" id="PF02120"/>
    </source>
</evidence>
<feature type="compositionally biased region" description="Low complexity" evidence="1">
    <location>
        <begin position="56"/>
        <end position="77"/>
    </location>
</feature>
<name>A0A8B6M5D5_METTU</name>
<protein>
    <recommendedName>
        <fullName evidence="2">Flagellar hook-length control protein-like C-terminal domain-containing protein</fullName>
    </recommendedName>
</protein>
<proteinExistence type="predicted"/>
<dbReference type="InterPro" id="IPR021136">
    <property type="entry name" value="Flagellar_hook_control-like_C"/>
</dbReference>
<evidence type="ECO:0000256" key="1">
    <source>
        <dbReference type="SAM" id="MobiDB-lite"/>
    </source>
</evidence>